<dbReference type="InterPro" id="IPR036527">
    <property type="entry name" value="SCP2_sterol-bd_dom_sf"/>
</dbReference>
<evidence type="ECO:0000313" key="3">
    <source>
        <dbReference type="Proteomes" id="UP001595712"/>
    </source>
</evidence>
<accession>A0ABV7PZJ6</accession>
<proteinExistence type="predicted"/>
<organism evidence="2 3">
    <name type="scientific">Glycomyces rhizosphaerae</name>
    <dbReference type="NCBI Taxonomy" id="2054422"/>
    <lineage>
        <taxon>Bacteria</taxon>
        <taxon>Bacillati</taxon>
        <taxon>Actinomycetota</taxon>
        <taxon>Actinomycetes</taxon>
        <taxon>Glycomycetales</taxon>
        <taxon>Glycomycetaceae</taxon>
        <taxon>Glycomyces</taxon>
    </lineage>
</organism>
<dbReference type="InterPro" id="IPR029229">
    <property type="entry name" value="Alkyl_sulf_C"/>
</dbReference>
<evidence type="ECO:0000313" key="2">
    <source>
        <dbReference type="EMBL" id="MFC3494034.1"/>
    </source>
</evidence>
<keyword evidence="3" id="KW-1185">Reference proteome</keyword>
<dbReference type="Gene3D" id="3.30.1050.10">
    <property type="entry name" value="SCP2 sterol-binding domain"/>
    <property type="match status" value="1"/>
</dbReference>
<gene>
    <name evidence="2" type="ORF">ACFO8M_16255</name>
</gene>
<dbReference type="EMBL" id="JBHRWO010000012">
    <property type="protein sequence ID" value="MFC3494034.1"/>
    <property type="molecule type" value="Genomic_DNA"/>
</dbReference>
<dbReference type="SUPFAM" id="SSF55718">
    <property type="entry name" value="SCP-like"/>
    <property type="match status" value="1"/>
</dbReference>
<sequence length="70" mass="7491">MSNGSLHTAAGFLDPEAQTTVTLERDDLIGLLLDQAAVIANLKTEGDTTVLATLFSLLDRFESDFPIVTP</sequence>
<comment type="caution">
    <text evidence="2">The sequence shown here is derived from an EMBL/GenBank/DDBJ whole genome shotgun (WGS) entry which is preliminary data.</text>
</comment>
<reference evidence="3" key="1">
    <citation type="journal article" date="2019" name="Int. J. Syst. Evol. Microbiol.">
        <title>The Global Catalogue of Microorganisms (GCM) 10K type strain sequencing project: providing services to taxonomists for standard genome sequencing and annotation.</title>
        <authorList>
            <consortium name="The Broad Institute Genomics Platform"/>
            <consortium name="The Broad Institute Genome Sequencing Center for Infectious Disease"/>
            <person name="Wu L."/>
            <person name="Ma J."/>
        </authorList>
    </citation>
    <scope>NUCLEOTIDE SEQUENCE [LARGE SCALE GENOMIC DNA]</scope>
    <source>
        <strain evidence="3">CGMCC 4.7396</strain>
    </source>
</reference>
<evidence type="ECO:0000259" key="1">
    <source>
        <dbReference type="Pfam" id="PF14864"/>
    </source>
</evidence>
<dbReference type="RefSeq" id="WP_387977468.1">
    <property type="nucleotide sequence ID" value="NZ_JBHRWO010000012.1"/>
</dbReference>
<dbReference type="Proteomes" id="UP001595712">
    <property type="component" value="Unassembled WGS sequence"/>
</dbReference>
<protein>
    <submittedName>
        <fullName evidence="2">Alkyl sulfatase C-terminal domain-containing protein</fullName>
    </submittedName>
</protein>
<dbReference type="Pfam" id="PF14864">
    <property type="entry name" value="Alkyl_sulf_C"/>
    <property type="match status" value="1"/>
</dbReference>
<feature type="domain" description="Alkyl sulfatase C-terminal" evidence="1">
    <location>
        <begin position="1"/>
        <end position="70"/>
    </location>
</feature>
<name>A0ABV7PZJ6_9ACTN</name>